<evidence type="ECO:0000313" key="4">
    <source>
        <dbReference type="Proteomes" id="UP000762676"/>
    </source>
</evidence>
<gene>
    <name evidence="3" type="ORF">ElyMa_001606800</name>
</gene>
<reference evidence="3 4" key="1">
    <citation type="journal article" date="2021" name="Elife">
        <title>Chloroplast acquisition without the gene transfer in kleptoplastic sea slugs, Plakobranchus ocellatus.</title>
        <authorList>
            <person name="Maeda T."/>
            <person name="Takahashi S."/>
            <person name="Yoshida T."/>
            <person name="Shimamura S."/>
            <person name="Takaki Y."/>
            <person name="Nagai Y."/>
            <person name="Toyoda A."/>
            <person name="Suzuki Y."/>
            <person name="Arimoto A."/>
            <person name="Ishii H."/>
            <person name="Satoh N."/>
            <person name="Nishiyama T."/>
            <person name="Hasebe M."/>
            <person name="Maruyama T."/>
            <person name="Minagawa J."/>
            <person name="Obokata J."/>
            <person name="Shigenobu S."/>
        </authorList>
    </citation>
    <scope>NUCLEOTIDE SEQUENCE [LARGE SCALE GENOMIC DNA]</scope>
</reference>
<accession>A0AAV4JKH2</accession>
<sequence length="141" mass="16526">MGGTDRMDQNIANYRVNIRIKKWWWPLLVFCLNTFTNNACCLYRKTAAARQRRLDYLGFLRHIALSYVHKYRGRVVTNRPVMEVSVSCEATRDKGGHYLINNPTQRRCRQCNGNTKKACSKCPSTPLHEKCFSLYHETHQN</sequence>
<evidence type="ECO:0000259" key="2">
    <source>
        <dbReference type="Pfam" id="PF13843"/>
    </source>
</evidence>
<dbReference type="Proteomes" id="UP000762676">
    <property type="component" value="Unassembled WGS sequence"/>
</dbReference>
<keyword evidence="1" id="KW-0812">Transmembrane</keyword>
<evidence type="ECO:0000256" key="1">
    <source>
        <dbReference type="SAM" id="Phobius"/>
    </source>
</evidence>
<organism evidence="3 4">
    <name type="scientific">Elysia marginata</name>
    <dbReference type="NCBI Taxonomy" id="1093978"/>
    <lineage>
        <taxon>Eukaryota</taxon>
        <taxon>Metazoa</taxon>
        <taxon>Spiralia</taxon>
        <taxon>Lophotrochozoa</taxon>
        <taxon>Mollusca</taxon>
        <taxon>Gastropoda</taxon>
        <taxon>Heterobranchia</taxon>
        <taxon>Euthyneura</taxon>
        <taxon>Panpulmonata</taxon>
        <taxon>Sacoglossa</taxon>
        <taxon>Placobranchoidea</taxon>
        <taxon>Plakobranchidae</taxon>
        <taxon>Elysia</taxon>
    </lineage>
</organism>
<dbReference type="PANTHER" id="PTHR47272">
    <property type="entry name" value="DDE_TNP_1_7 DOMAIN-CONTAINING PROTEIN"/>
    <property type="match status" value="1"/>
</dbReference>
<dbReference type="InterPro" id="IPR029526">
    <property type="entry name" value="PGBD"/>
</dbReference>
<feature type="domain" description="PiggyBac transposable element-derived protein" evidence="2">
    <location>
        <begin position="1"/>
        <end position="39"/>
    </location>
</feature>
<feature type="transmembrane region" description="Helical" evidence="1">
    <location>
        <begin position="23"/>
        <end position="43"/>
    </location>
</feature>
<proteinExistence type="predicted"/>
<dbReference type="AlphaFoldDB" id="A0AAV4JKH2"/>
<name>A0AAV4JKH2_9GAST</name>
<comment type="caution">
    <text evidence="3">The sequence shown here is derived from an EMBL/GenBank/DDBJ whole genome shotgun (WGS) entry which is preliminary data.</text>
</comment>
<keyword evidence="1" id="KW-0472">Membrane</keyword>
<evidence type="ECO:0000313" key="3">
    <source>
        <dbReference type="EMBL" id="GFS22012.1"/>
    </source>
</evidence>
<dbReference type="PANTHER" id="PTHR47272:SF2">
    <property type="entry name" value="PIGGYBAC TRANSPOSABLE ELEMENT-DERIVED PROTEIN 3-LIKE"/>
    <property type="match status" value="1"/>
</dbReference>
<protein>
    <submittedName>
        <fullName evidence="3">PiggyBac transposable element-derived protein 3-like</fullName>
    </submittedName>
</protein>
<keyword evidence="1" id="KW-1133">Transmembrane helix</keyword>
<dbReference type="Pfam" id="PF13843">
    <property type="entry name" value="DDE_Tnp_1_7"/>
    <property type="match status" value="1"/>
</dbReference>
<keyword evidence="4" id="KW-1185">Reference proteome</keyword>
<dbReference type="EMBL" id="BMAT01003222">
    <property type="protein sequence ID" value="GFS22012.1"/>
    <property type="molecule type" value="Genomic_DNA"/>
</dbReference>